<evidence type="ECO:0000256" key="5">
    <source>
        <dbReference type="ARBA" id="ARBA00022519"/>
    </source>
</evidence>
<keyword evidence="8 11" id="KW-0472">Membrane</keyword>
<evidence type="ECO:0000313" key="13">
    <source>
        <dbReference type="EMBL" id="MBL0425899.1"/>
    </source>
</evidence>
<accession>A0ABS1JNQ9</accession>
<feature type="domain" description="General secretion pathway GspH" evidence="12">
    <location>
        <begin position="46"/>
        <end position="145"/>
    </location>
</feature>
<evidence type="ECO:0000256" key="1">
    <source>
        <dbReference type="ARBA" id="ARBA00004377"/>
    </source>
</evidence>
<gene>
    <name evidence="13" type="ORF">JI746_12340</name>
</gene>
<organism evidence="13 14">
    <name type="scientific">Ramlibacter alkalitolerans</name>
    <dbReference type="NCBI Taxonomy" id="2039631"/>
    <lineage>
        <taxon>Bacteria</taxon>
        <taxon>Pseudomonadati</taxon>
        <taxon>Pseudomonadota</taxon>
        <taxon>Betaproteobacteria</taxon>
        <taxon>Burkholderiales</taxon>
        <taxon>Comamonadaceae</taxon>
        <taxon>Ramlibacter</taxon>
    </lineage>
</organism>
<comment type="caution">
    <text evidence="13">The sequence shown here is derived from an EMBL/GenBank/DDBJ whole genome shotgun (WGS) entry which is preliminary data.</text>
</comment>
<comment type="subcellular location">
    <subcellularLocation>
        <location evidence="1">Cell inner membrane</location>
        <topology evidence="1">Single-pass membrane protein</topology>
    </subcellularLocation>
</comment>
<dbReference type="Pfam" id="PF12019">
    <property type="entry name" value="GspH"/>
    <property type="match status" value="1"/>
</dbReference>
<dbReference type="InterPro" id="IPR022346">
    <property type="entry name" value="T2SS_GspH"/>
</dbReference>
<keyword evidence="6 11" id="KW-0812">Transmembrane</keyword>
<feature type="transmembrane region" description="Helical" evidence="11">
    <location>
        <begin position="12"/>
        <end position="33"/>
    </location>
</feature>
<keyword evidence="14" id="KW-1185">Reference proteome</keyword>
<dbReference type="SUPFAM" id="SSF54523">
    <property type="entry name" value="Pili subunits"/>
    <property type="match status" value="1"/>
</dbReference>
<dbReference type="InterPro" id="IPR045584">
    <property type="entry name" value="Pilin-like"/>
</dbReference>
<comment type="similarity">
    <text evidence="9">Belongs to the GSP H family.</text>
</comment>
<dbReference type="EMBL" id="JAEQND010000006">
    <property type="protein sequence ID" value="MBL0425899.1"/>
    <property type="molecule type" value="Genomic_DNA"/>
</dbReference>
<dbReference type="Gene3D" id="3.30.700.10">
    <property type="entry name" value="Glycoprotein, Type 4 Pilin"/>
    <property type="match status" value="1"/>
</dbReference>
<dbReference type="InterPro" id="IPR012902">
    <property type="entry name" value="N_methyl_site"/>
</dbReference>
<proteinExistence type="inferred from homology"/>
<keyword evidence="4" id="KW-0488">Methylation</keyword>
<dbReference type="PROSITE" id="PS00409">
    <property type="entry name" value="PROKAR_NTER_METHYL"/>
    <property type="match status" value="1"/>
</dbReference>
<dbReference type="Pfam" id="PF07963">
    <property type="entry name" value="N_methyl"/>
    <property type="match status" value="1"/>
</dbReference>
<keyword evidence="5" id="KW-0997">Cell inner membrane</keyword>
<evidence type="ECO:0000256" key="6">
    <source>
        <dbReference type="ARBA" id="ARBA00022692"/>
    </source>
</evidence>
<keyword evidence="7 11" id="KW-1133">Transmembrane helix</keyword>
<reference evidence="13 14" key="1">
    <citation type="journal article" date="2017" name="Int. J. Syst. Evol. Microbiol.">
        <title>Ramlibacter alkalitolerans sp. nov., alkali-tolerant bacterium isolated from soil of ginseng.</title>
        <authorList>
            <person name="Lee D.H."/>
            <person name="Cha C.J."/>
        </authorList>
    </citation>
    <scope>NUCLEOTIDE SEQUENCE [LARGE SCALE GENOMIC DNA]</scope>
    <source>
        <strain evidence="13 14">KACC 19305</strain>
    </source>
</reference>
<dbReference type="Proteomes" id="UP000622707">
    <property type="component" value="Unassembled WGS sequence"/>
</dbReference>
<dbReference type="NCBIfam" id="TIGR02532">
    <property type="entry name" value="IV_pilin_GFxxxE"/>
    <property type="match status" value="1"/>
</dbReference>
<evidence type="ECO:0000256" key="10">
    <source>
        <dbReference type="ARBA" id="ARBA00030775"/>
    </source>
</evidence>
<keyword evidence="3" id="KW-1003">Cell membrane</keyword>
<name>A0ABS1JNQ9_9BURK</name>
<evidence type="ECO:0000256" key="2">
    <source>
        <dbReference type="ARBA" id="ARBA00021549"/>
    </source>
</evidence>
<protein>
    <recommendedName>
        <fullName evidence="2">Type II secretion system protein H</fullName>
    </recommendedName>
    <alternativeName>
        <fullName evidence="10">General secretion pathway protein H</fullName>
    </alternativeName>
</protein>
<evidence type="ECO:0000259" key="12">
    <source>
        <dbReference type="Pfam" id="PF12019"/>
    </source>
</evidence>
<sequence>MLKLRQQRGVSLIEVMVGLTLVGIMTAIGVPAFRTGMLNRQIRGMADSIQGGLVLAKTEALRRNRIVKFELGGTPGSWLVGCETADTSLVDGQEACPATIQSRTGTDTTGTPAVAVVQMDIGGGGPAEAESQVNMNPMGRTTPDTLPAGKMKVYQVTYPGGGTCATAGGEMRCLNVVVTAMGQIRMCDPKTTSPDSRACPW</sequence>
<evidence type="ECO:0000256" key="8">
    <source>
        <dbReference type="ARBA" id="ARBA00023136"/>
    </source>
</evidence>
<evidence type="ECO:0000313" key="14">
    <source>
        <dbReference type="Proteomes" id="UP000622707"/>
    </source>
</evidence>
<evidence type="ECO:0000256" key="3">
    <source>
        <dbReference type="ARBA" id="ARBA00022475"/>
    </source>
</evidence>
<evidence type="ECO:0000256" key="7">
    <source>
        <dbReference type="ARBA" id="ARBA00022989"/>
    </source>
</evidence>
<evidence type="ECO:0000256" key="4">
    <source>
        <dbReference type="ARBA" id="ARBA00022481"/>
    </source>
</evidence>
<evidence type="ECO:0000256" key="11">
    <source>
        <dbReference type="SAM" id="Phobius"/>
    </source>
</evidence>
<evidence type="ECO:0000256" key="9">
    <source>
        <dbReference type="ARBA" id="ARBA00025772"/>
    </source>
</evidence>
<dbReference type="RefSeq" id="WP_201689824.1">
    <property type="nucleotide sequence ID" value="NZ_JAEQND010000006.1"/>
</dbReference>